<comment type="caution">
    <text evidence="1">The sequence shown here is derived from an EMBL/GenBank/DDBJ whole genome shotgun (WGS) entry which is preliminary data.</text>
</comment>
<accession>A0ABR6ZZ62</accession>
<proteinExistence type="predicted"/>
<dbReference type="EMBL" id="JACOGF010000020">
    <property type="protein sequence ID" value="MBC3920865.1"/>
    <property type="molecule type" value="Genomic_DNA"/>
</dbReference>
<evidence type="ECO:0000313" key="1">
    <source>
        <dbReference type="EMBL" id="MBC3920865.1"/>
    </source>
</evidence>
<evidence type="ECO:0000313" key="2">
    <source>
        <dbReference type="Proteomes" id="UP000650424"/>
    </source>
</evidence>
<dbReference type="Proteomes" id="UP000650424">
    <property type="component" value="Unassembled WGS sequence"/>
</dbReference>
<gene>
    <name evidence="1" type="ORF">H8L32_25600</name>
</gene>
<reference evidence="1 2" key="1">
    <citation type="submission" date="2020-08" db="EMBL/GenBank/DDBJ databases">
        <title>Novel species isolated from subtropical streams in China.</title>
        <authorList>
            <person name="Lu H."/>
        </authorList>
    </citation>
    <scope>NUCLEOTIDE SEQUENCE [LARGE SCALE GENOMIC DNA]</scope>
    <source>
        <strain evidence="1 2">CY18W</strain>
    </source>
</reference>
<organism evidence="1 2">
    <name type="scientific">Undibacterium hunanense</name>
    <dbReference type="NCBI Taxonomy" id="2762292"/>
    <lineage>
        <taxon>Bacteria</taxon>
        <taxon>Pseudomonadati</taxon>
        <taxon>Pseudomonadota</taxon>
        <taxon>Betaproteobacteria</taxon>
        <taxon>Burkholderiales</taxon>
        <taxon>Oxalobacteraceae</taxon>
        <taxon>Undibacterium</taxon>
    </lineage>
</organism>
<name>A0ABR6ZZ62_9BURK</name>
<keyword evidence="2" id="KW-1185">Reference proteome</keyword>
<protein>
    <submittedName>
        <fullName evidence="1">Uncharacterized protein</fullName>
    </submittedName>
</protein>
<dbReference type="RefSeq" id="WP_186950699.1">
    <property type="nucleotide sequence ID" value="NZ_JACOGF010000020.1"/>
</dbReference>
<sequence length="167" mass="18521">MGVMFGCCDWLGSLRAARCNACAEFQSFNGNHSVVAPAKAGAQRRLLHCRTLIGAIALRGYRPGLGPAAEFLSLLRQRKESKKGDRRLALRVLTLRFSIIFASQKMGRSATRYAQTSDLLFPFSVTQKLHRPKRIKVKSNVKNNGKTKIKIKSNTKKITASTPTKIC</sequence>